<comment type="subcellular location">
    <subcellularLocation>
        <location evidence="1">Cell membrane</location>
        <topology evidence="1">Multi-pass membrane protein</topology>
    </subcellularLocation>
</comment>
<dbReference type="AlphaFoldDB" id="A0A9D1IZ62"/>
<dbReference type="Pfam" id="PF00892">
    <property type="entry name" value="EamA"/>
    <property type="match status" value="2"/>
</dbReference>
<evidence type="ECO:0000256" key="2">
    <source>
        <dbReference type="ARBA" id="ARBA00007362"/>
    </source>
</evidence>
<dbReference type="InterPro" id="IPR000620">
    <property type="entry name" value="EamA_dom"/>
</dbReference>
<dbReference type="Gene3D" id="1.10.3730.20">
    <property type="match status" value="1"/>
</dbReference>
<evidence type="ECO:0000256" key="3">
    <source>
        <dbReference type="ARBA" id="ARBA00022448"/>
    </source>
</evidence>
<organism evidence="10 11">
    <name type="scientific">Candidatus Scatomorpha intestinigallinarum</name>
    <dbReference type="NCBI Taxonomy" id="2840923"/>
    <lineage>
        <taxon>Bacteria</taxon>
        <taxon>Bacillati</taxon>
        <taxon>Bacillota</taxon>
        <taxon>Clostridia</taxon>
        <taxon>Eubacteriales</taxon>
        <taxon>Candidatus Scatomorpha</taxon>
    </lineage>
</organism>
<keyword evidence="4" id="KW-1003">Cell membrane</keyword>
<dbReference type="GO" id="GO:0005886">
    <property type="term" value="C:plasma membrane"/>
    <property type="evidence" value="ECO:0007669"/>
    <property type="project" value="UniProtKB-SubCell"/>
</dbReference>
<feature type="transmembrane region" description="Helical" evidence="8">
    <location>
        <begin position="204"/>
        <end position="225"/>
    </location>
</feature>
<reference evidence="10" key="1">
    <citation type="submission" date="2020-10" db="EMBL/GenBank/DDBJ databases">
        <authorList>
            <person name="Gilroy R."/>
        </authorList>
    </citation>
    <scope>NUCLEOTIDE SEQUENCE</scope>
    <source>
        <strain evidence="10">ChiGjej3B3-7149</strain>
    </source>
</reference>
<feature type="transmembrane region" description="Helical" evidence="8">
    <location>
        <begin position="7"/>
        <end position="25"/>
    </location>
</feature>
<feature type="transmembrane region" description="Helical" evidence="8">
    <location>
        <begin position="31"/>
        <end position="49"/>
    </location>
</feature>
<comment type="caution">
    <text evidence="10">The sequence shown here is derived from an EMBL/GenBank/DDBJ whole genome shotgun (WGS) entry which is preliminary data.</text>
</comment>
<dbReference type="EMBL" id="DVHH01000106">
    <property type="protein sequence ID" value="HIR54790.1"/>
    <property type="molecule type" value="Genomic_DNA"/>
</dbReference>
<comment type="similarity">
    <text evidence="2">Belongs to the EamA transporter family.</text>
</comment>
<sequence length="297" mass="32153">MKKGSAAVFLSYVLWGVFPIYWKLLADVDSVYVLCCRIVFSLCVSLVVVPLCGKWGEAVRVLRDKRLRRYMLAAGVFISFNWGAFIYCVASNRVLDASLAYYINPILAILVGFIVFRERLTTAQWAAVALAAAGVAAPMVMEGEFPLLAVLIGLSFAIYGAIKKKADVPGDVSTFIETLLVSPVALGIILVMELRGGPISTGVIGGWRLILLPLAGVVTYLPLFLYSAGIRTTSMSLSGILMYINPTLQLLCGVILYDETMSPAMTVAFVCVWLATIVFVAGGELARRKAKTRCSNG</sequence>
<feature type="domain" description="EamA" evidence="9">
    <location>
        <begin position="3"/>
        <end position="136"/>
    </location>
</feature>
<evidence type="ECO:0000259" key="9">
    <source>
        <dbReference type="Pfam" id="PF00892"/>
    </source>
</evidence>
<name>A0A9D1IZ62_9FIRM</name>
<evidence type="ECO:0000256" key="8">
    <source>
        <dbReference type="SAM" id="Phobius"/>
    </source>
</evidence>
<protein>
    <submittedName>
        <fullName evidence="10">EamA family transporter RarD</fullName>
    </submittedName>
</protein>
<keyword evidence="7 8" id="KW-0472">Membrane</keyword>
<feature type="transmembrane region" description="Helical" evidence="8">
    <location>
        <begin position="174"/>
        <end position="192"/>
    </location>
</feature>
<dbReference type="Proteomes" id="UP000824238">
    <property type="component" value="Unassembled WGS sequence"/>
</dbReference>
<dbReference type="InterPro" id="IPR037185">
    <property type="entry name" value="EmrE-like"/>
</dbReference>
<dbReference type="NCBIfam" id="TIGR00688">
    <property type="entry name" value="rarD"/>
    <property type="match status" value="1"/>
</dbReference>
<evidence type="ECO:0000313" key="10">
    <source>
        <dbReference type="EMBL" id="HIR54790.1"/>
    </source>
</evidence>
<feature type="transmembrane region" description="Helical" evidence="8">
    <location>
        <begin position="99"/>
        <end position="116"/>
    </location>
</feature>
<keyword evidence="5 8" id="KW-0812">Transmembrane</keyword>
<keyword evidence="3" id="KW-0813">Transport</keyword>
<keyword evidence="6 8" id="KW-1133">Transmembrane helix</keyword>
<feature type="transmembrane region" description="Helical" evidence="8">
    <location>
        <begin position="70"/>
        <end position="87"/>
    </location>
</feature>
<gene>
    <name evidence="10" type="primary">rarD</name>
    <name evidence="10" type="ORF">IAD36_04195</name>
</gene>
<feature type="transmembrane region" description="Helical" evidence="8">
    <location>
        <begin position="263"/>
        <end position="283"/>
    </location>
</feature>
<reference evidence="10" key="2">
    <citation type="journal article" date="2021" name="PeerJ">
        <title>Extensive microbial diversity within the chicken gut microbiome revealed by metagenomics and culture.</title>
        <authorList>
            <person name="Gilroy R."/>
            <person name="Ravi A."/>
            <person name="Getino M."/>
            <person name="Pursley I."/>
            <person name="Horton D.L."/>
            <person name="Alikhan N.F."/>
            <person name="Baker D."/>
            <person name="Gharbi K."/>
            <person name="Hall N."/>
            <person name="Watson M."/>
            <person name="Adriaenssens E.M."/>
            <person name="Foster-Nyarko E."/>
            <person name="Jarju S."/>
            <person name="Secka A."/>
            <person name="Antonio M."/>
            <person name="Oren A."/>
            <person name="Chaudhuri R.R."/>
            <person name="La Ragione R."/>
            <person name="Hildebrand F."/>
            <person name="Pallen M.J."/>
        </authorList>
    </citation>
    <scope>NUCLEOTIDE SEQUENCE</scope>
    <source>
        <strain evidence="10">ChiGjej3B3-7149</strain>
    </source>
</reference>
<proteinExistence type="inferred from homology"/>
<feature type="transmembrane region" description="Helical" evidence="8">
    <location>
        <begin position="123"/>
        <end position="139"/>
    </location>
</feature>
<dbReference type="SUPFAM" id="SSF103481">
    <property type="entry name" value="Multidrug resistance efflux transporter EmrE"/>
    <property type="match status" value="2"/>
</dbReference>
<accession>A0A9D1IZ62</accession>
<feature type="transmembrane region" description="Helical" evidence="8">
    <location>
        <begin position="237"/>
        <end position="257"/>
    </location>
</feature>
<evidence type="ECO:0000256" key="7">
    <source>
        <dbReference type="ARBA" id="ARBA00023136"/>
    </source>
</evidence>
<evidence type="ECO:0000313" key="11">
    <source>
        <dbReference type="Proteomes" id="UP000824238"/>
    </source>
</evidence>
<dbReference type="PANTHER" id="PTHR22911:SF137">
    <property type="entry name" value="SOLUTE CARRIER FAMILY 35 MEMBER G2-RELATED"/>
    <property type="match status" value="1"/>
</dbReference>
<feature type="domain" description="EamA" evidence="9">
    <location>
        <begin position="147"/>
        <end position="279"/>
    </location>
</feature>
<evidence type="ECO:0000256" key="4">
    <source>
        <dbReference type="ARBA" id="ARBA00022475"/>
    </source>
</evidence>
<feature type="transmembrane region" description="Helical" evidence="8">
    <location>
        <begin position="145"/>
        <end position="162"/>
    </location>
</feature>
<evidence type="ECO:0000256" key="5">
    <source>
        <dbReference type="ARBA" id="ARBA00022692"/>
    </source>
</evidence>
<dbReference type="PANTHER" id="PTHR22911">
    <property type="entry name" value="ACYL-MALONYL CONDENSING ENZYME-RELATED"/>
    <property type="match status" value="1"/>
</dbReference>
<evidence type="ECO:0000256" key="6">
    <source>
        <dbReference type="ARBA" id="ARBA00022989"/>
    </source>
</evidence>
<evidence type="ECO:0000256" key="1">
    <source>
        <dbReference type="ARBA" id="ARBA00004651"/>
    </source>
</evidence>
<dbReference type="InterPro" id="IPR004626">
    <property type="entry name" value="RarD"/>
</dbReference>